<evidence type="ECO:0000256" key="3">
    <source>
        <dbReference type="ARBA" id="ARBA00022723"/>
    </source>
</evidence>
<keyword evidence="5 7" id="KW-0472">Membrane</keyword>
<dbReference type="InterPro" id="IPR001841">
    <property type="entry name" value="Znf_RING"/>
</dbReference>
<evidence type="ECO:0000256" key="2">
    <source>
        <dbReference type="ARBA" id="ARBA00022692"/>
    </source>
</evidence>
<dbReference type="Gene3D" id="3.30.40.10">
    <property type="entry name" value="Zinc/RING finger domain, C3HC4 (zinc finger)"/>
    <property type="match status" value="1"/>
</dbReference>
<keyword evidence="4 7" id="KW-1133">Transmembrane helix</keyword>
<dbReference type="PANTHER" id="PTHR13407">
    <property type="entry name" value="RNF121 PROTEIN"/>
    <property type="match status" value="1"/>
</dbReference>
<evidence type="ECO:0000256" key="5">
    <source>
        <dbReference type="ARBA" id="ARBA00023136"/>
    </source>
</evidence>
<dbReference type="GO" id="GO:0061630">
    <property type="term" value="F:ubiquitin protein ligase activity"/>
    <property type="evidence" value="ECO:0007669"/>
    <property type="project" value="TreeGrafter"/>
</dbReference>
<keyword evidence="3" id="KW-0479">Metal-binding</keyword>
<feature type="transmembrane region" description="Helical" evidence="7">
    <location>
        <begin position="172"/>
        <end position="190"/>
    </location>
</feature>
<keyword evidence="6" id="KW-0863">Zinc-finger</keyword>
<dbReference type="GO" id="GO:0036503">
    <property type="term" value="P:ERAD pathway"/>
    <property type="evidence" value="ECO:0007669"/>
    <property type="project" value="TreeGrafter"/>
</dbReference>
<feature type="domain" description="RING-type" evidence="8">
    <location>
        <begin position="217"/>
        <end position="260"/>
    </location>
</feature>
<evidence type="ECO:0000313" key="10">
    <source>
        <dbReference type="Proteomes" id="UP000192639"/>
    </source>
</evidence>
<keyword evidence="10" id="KW-1185">Reference proteome</keyword>
<dbReference type="AlphaFoldDB" id="A0A1Y1S8C2"/>
<dbReference type="EMBL" id="LWDP01000026">
    <property type="protein sequence ID" value="ORD94289.1"/>
    <property type="molecule type" value="Genomic_DNA"/>
</dbReference>
<comment type="caution">
    <text evidence="9">The sequence shown here is derived from an EMBL/GenBank/DDBJ whole genome shotgun (WGS) entry which is preliminary data.</text>
</comment>
<evidence type="ECO:0000313" key="9">
    <source>
        <dbReference type="EMBL" id="ORD94289.1"/>
    </source>
</evidence>
<dbReference type="GO" id="GO:0005789">
    <property type="term" value="C:endoplasmic reticulum membrane"/>
    <property type="evidence" value="ECO:0007669"/>
    <property type="project" value="TreeGrafter"/>
</dbReference>
<dbReference type="PROSITE" id="PS50089">
    <property type="entry name" value="ZF_RING_2"/>
    <property type="match status" value="1"/>
</dbReference>
<dbReference type="InterPro" id="IPR040176">
    <property type="entry name" value="RNF121/RNF175"/>
</dbReference>
<evidence type="ECO:0000256" key="4">
    <source>
        <dbReference type="ARBA" id="ARBA00022989"/>
    </source>
</evidence>
<dbReference type="OrthoDB" id="8062037at2759"/>
<proteinExistence type="predicted"/>
<feature type="transmembrane region" description="Helical" evidence="7">
    <location>
        <begin position="286"/>
        <end position="304"/>
    </location>
</feature>
<protein>
    <submittedName>
        <fullName evidence="9">RN121</fullName>
    </submittedName>
</protein>
<feature type="transmembrane region" description="Helical" evidence="7">
    <location>
        <begin position="48"/>
        <end position="69"/>
    </location>
</feature>
<feature type="transmembrane region" description="Helical" evidence="7">
    <location>
        <begin position="102"/>
        <end position="120"/>
    </location>
</feature>
<dbReference type="InterPro" id="IPR013083">
    <property type="entry name" value="Znf_RING/FYVE/PHD"/>
</dbReference>
<evidence type="ECO:0000256" key="6">
    <source>
        <dbReference type="PROSITE-ProRule" id="PRU00175"/>
    </source>
</evidence>
<reference evidence="9 10" key="1">
    <citation type="journal article" date="2017" name="Environ. Microbiol.">
        <title>Decay of the glycolytic pathway and adaptation to intranuclear parasitism within Enterocytozoonidae microsporidia.</title>
        <authorList>
            <person name="Wiredu Boakye D."/>
            <person name="Jaroenlak P."/>
            <person name="Prachumwat A."/>
            <person name="Williams T.A."/>
            <person name="Bateman K.S."/>
            <person name="Itsathitphaisarn O."/>
            <person name="Sritunyalucksana K."/>
            <person name="Paszkiewicz K.H."/>
            <person name="Moore K.A."/>
            <person name="Stentiford G.D."/>
            <person name="Williams B.A."/>
        </authorList>
    </citation>
    <scope>NUCLEOTIDE SEQUENCE [LARGE SCALE GENOMIC DNA]</scope>
    <source>
        <strain evidence="9 10">GB1</strain>
    </source>
</reference>
<feature type="transmembrane region" description="Helical" evidence="7">
    <location>
        <begin position="76"/>
        <end position="96"/>
    </location>
</feature>
<name>A0A1Y1S8C2_9MICR</name>
<evidence type="ECO:0000256" key="1">
    <source>
        <dbReference type="ARBA" id="ARBA00004141"/>
    </source>
</evidence>
<dbReference type="SUPFAM" id="SSF57850">
    <property type="entry name" value="RING/U-box"/>
    <property type="match status" value="1"/>
</dbReference>
<dbReference type="GO" id="GO:0008270">
    <property type="term" value="F:zinc ion binding"/>
    <property type="evidence" value="ECO:0007669"/>
    <property type="project" value="UniProtKB-KW"/>
</dbReference>
<comment type="subcellular location">
    <subcellularLocation>
        <location evidence="1">Membrane</location>
        <topology evidence="1">Multi-pass membrane protein</topology>
    </subcellularLocation>
</comment>
<evidence type="ECO:0000256" key="7">
    <source>
        <dbReference type="SAM" id="Phobius"/>
    </source>
</evidence>
<keyword evidence="6" id="KW-0862">Zinc</keyword>
<keyword evidence="2 7" id="KW-0812">Transmembrane</keyword>
<dbReference type="PANTHER" id="PTHR13407:SF0">
    <property type="entry name" value="FI05221P"/>
    <property type="match status" value="1"/>
</dbReference>
<dbReference type="Pfam" id="PF13639">
    <property type="entry name" value="zf-RING_2"/>
    <property type="match status" value="1"/>
</dbReference>
<organism evidence="9 10">
    <name type="scientific">Enterospora canceri</name>
    <dbReference type="NCBI Taxonomy" id="1081671"/>
    <lineage>
        <taxon>Eukaryota</taxon>
        <taxon>Fungi</taxon>
        <taxon>Fungi incertae sedis</taxon>
        <taxon>Microsporidia</taxon>
        <taxon>Enterocytozoonidae</taxon>
        <taxon>Enterospora</taxon>
    </lineage>
</organism>
<accession>A0A1Y1S8C2</accession>
<dbReference type="Proteomes" id="UP000192639">
    <property type="component" value="Unassembled WGS sequence"/>
</dbReference>
<evidence type="ECO:0000259" key="8">
    <source>
        <dbReference type="PROSITE" id="PS50089"/>
    </source>
</evidence>
<dbReference type="VEuPathDB" id="MicrosporidiaDB:ECANGB1_938"/>
<feature type="transmembrane region" description="Helical" evidence="7">
    <location>
        <begin position="140"/>
        <end position="160"/>
    </location>
</feature>
<gene>
    <name evidence="9" type="primary">RN121</name>
    <name evidence="9" type="ORF">ECANGB1_938</name>
</gene>
<sequence length="307" mass="35453">MSNTFKLDKPEDTGMAEATDAILETKAQSKPVILHFIVLRPPITLIDVLPFVAVFGVYCLVIHTILALIKRVHRPTHNALVMFFIVAFPPITMMVLRDYVFITIWALLMLFFAYCVRIGFSRGLLAHENPKKIYRLFKKIFTATNFLILLSQAMVLLSRILGTATIKTSLRFLIYSVYFGVFCREVMFNLSRIMAQTTGYYTKDDSIAPVADDGSRCMICSLSLQNKTKIFTNTCGHSFHMECIKGWALLANNFFCIYCKRPIDDTNRLTRDLWYKAENTMRPIMNFLRSSISFFVVIYIFMMIRLR</sequence>
<dbReference type="GO" id="GO:0000139">
    <property type="term" value="C:Golgi membrane"/>
    <property type="evidence" value="ECO:0007669"/>
    <property type="project" value="TreeGrafter"/>
</dbReference>